<gene>
    <name evidence="4" type="ORF">F0562_021478</name>
</gene>
<feature type="chain" id="PRO_5023883429" description="Peptidase S9 prolyl oligopeptidase catalytic domain-containing protein" evidence="2">
    <location>
        <begin position="23"/>
        <end position="100"/>
    </location>
</feature>
<dbReference type="Proteomes" id="UP000325577">
    <property type="component" value="Linkage Group LG11"/>
</dbReference>
<dbReference type="GO" id="GO:0004252">
    <property type="term" value="F:serine-type endopeptidase activity"/>
    <property type="evidence" value="ECO:0007669"/>
    <property type="project" value="TreeGrafter"/>
</dbReference>
<evidence type="ECO:0000313" key="5">
    <source>
        <dbReference type="Proteomes" id="UP000325577"/>
    </source>
</evidence>
<dbReference type="PANTHER" id="PTHR42776:SF28">
    <property type="entry name" value="GLUTAMYL ENDOPEPTIDASE, CHLOROPLASTIC-RELATED"/>
    <property type="match status" value="1"/>
</dbReference>
<keyword evidence="1" id="KW-0378">Hydrolase</keyword>
<dbReference type="SUPFAM" id="SSF53474">
    <property type="entry name" value="alpha/beta-Hydrolases"/>
    <property type="match status" value="1"/>
</dbReference>
<dbReference type="AlphaFoldDB" id="A0A5J5BMM3"/>
<feature type="signal peptide" evidence="2">
    <location>
        <begin position="1"/>
        <end position="22"/>
    </location>
</feature>
<organism evidence="4 5">
    <name type="scientific">Nyssa sinensis</name>
    <dbReference type="NCBI Taxonomy" id="561372"/>
    <lineage>
        <taxon>Eukaryota</taxon>
        <taxon>Viridiplantae</taxon>
        <taxon>Streptophyta</taxon>
        <taxon>Embryophyta</taxon>
        <taxon>Tracheophyta</taxon>
        <taxon>Spermatophyta</taxon>
        <taxon>Magnoliopsida</taxon>
        <taxon>eudicotyledons</taxon>
        <taxon>Gunneridae</taxon>
        <taxon>Pentapetalae</taxon>
        <taxon>asterids</taxon>
        <taxon>Cornales</taxon>
        <taxon>Nyssaceae</taxon>
        <taxon>Nyssa</taxon>
    </lineage>
</organism>
<dbReference type="InterPro" id="IPR001375">
    <property type="entry name" value="Peptidase_S9_cat"/>
</dbReference>
<feature type="domain" description="Peptidase S9 prolyl oligopeptidase catalytic" evidence="3">
    <location>
        <begin position="1"/>
        <end position="71"/>
    </location>
</feature>
<evidence type="ECO:0000313" key="4">
    <source>
        <dbReference type="EMBL" id="KAA8543027.1"/>
    </source>
</evidence>
<dbReference type="OrthoDB" id="43744at2759"/>
<dbReference type="Pfam" id="PF00326">
    <property type="entry name" value="Peptidase_S9"/>
    <property type="match status" value="1"/>
</dbReference>
<proteinExistence type="predicted"/>
<dbReference type="PANTHER" id="PTHR42776">
    <property type="entry name" value="SERINE PEPTIDASE S9 FAMILY MEMBER"/>
    <property type="match status" value="1"/>
</dbReference>
<evidence type="ECO:0000256" key="2">
    <source>
        <dbReference type="SAM" id="SignalP"/>
    </source>
</evidence>
<accession>A0A5J5BMM3</accession>
<evidence type="ECO:0000259" key="3">
    <source>
        <dbReference type="Pfam" id="PF00326"/>
    </source>
</evidence>
<protein>
    <recommendedName>
        <fullName evidence="3">Peptidase S9 prolyl oligopeptidase catalytic domain-containing protein</fullName>
    </recommendedName>
</protein>
<dbReference type="EMBL" id="CM018034">
    <property type="protein sequence ID" value="KAA8543027.1"/>
    <property type="molecule type" value="Genomic_DNA"/>
</dbReference>
<keyword evidence="2" id="KW-0732">Signal</keyword>
<name>A0A5J5BMM3_9ASTE</name>
<keyword evidence="5" id="KW-1185">Reference proteome</keyword>
<reference evidence="4 5" key="1">
    <citation type="submission" date="2019-09" db="EMBL/GenBank/DDBJ databases">
        <title>A chromosome-level genome assembly of the Chinese tupelo Nyssa sinensis.</title>
        <authorList>
            <person name="Yang X."/>
            <person name="Kang M."/>
            <person name="Yang Y."/>
            <person name="Xiong H."/>
            <person name="Wang M."/>
            <person name="Zhang Z."/>
            <person name="Wang Z."/>
            <person name="Wu H."/>
            <person name="Ma T."/>
            <person name="Liu J."/>
            <person name="Xi Z."/>
        </authorList>
    </citation>
    <scope>NUCLEOTIDE SEQUENCE [LARGE SCALE GENOMIC DNA]</scope>
    <source>
        <strain evidence="4">J267</strain>
        <tissue evidence="4">Leaf</tissue>
    </source>
</reference>
<dbReference type="Gene3D" id="3.40.50.1820">
    <property type="entry name" value="alpha/beta hydrolase"/>
    <property type="match status" value="1"/>
</dbReference>
<sequence length="100" mass="10999">MTANLLAHAAHLFCCGIACSGAYNRTLTPFGFQNKYRKLWDATATYVERSPFMSANKIRKPVLLIHGEEDCDQGTLTMQSDPFFNTLKGHGALSPSDSSL</sequence>
<dbReference type="InterPro" id="IPR029058">
    <property type="entry name" value="AB_hydrolase_fold"/>
</dbReference>
<evidence type="ECO:0000256" key="1">
    <source>
        <dbReference type="ARBA" id="ARBA00022801"/>
    </source>
</evidence>